<dbReference type="HOGENOM" id="CLU_064985_0_2_1"/>
<dbReference type="InterPro" id="IPR056119">
    <property type="entry name" value="DUF7702"/>
</dbReference>
<evidence type="ECO:0000313" key="3">
    <source>
        <dbReference type="EMBL" id="KIM95598.1"/>
    </source>
</evidence>
<gene>
    <name evidence="3" type="ORF">OIDMADRAFT_148708</name>
</gene>
<feature type="transmembrane region" description="Helical" evidence="1">
    <location>
        <begin position="14"/>
        <end position="30"/>
    </location>
</feature>
<keyword evidence="4" id="KW-1185">Reference proteome</keyword>
<evidence type="ECO:0000313" key="4">
    <source>
        <dbReference type="Proteomes" id="UP000054321"/>
    </source>
</evidence>
<dbReference type="PANTHER" id="PTHR42109:SF2">
    <property type="entry name" value="INTEGRAL MEMBRANE PROTEIN"/>
    <property type="match status" value="1"/>
</dbReference>
<proteinExistence type="predicted"/>
<feature type="transmembrane region" description="Helical" evidence="1">
    <location>
        <begin position="264"/>
        <end position="282"/>
    </location>
</feature>
<reference evidence="4" key="2">
    <citation type="submission" date="2015-01" db="EMBL/GenBank/DDBJ databases">
        <title>Evolutionary Origins and Diversification of the Mycorrhizal Mutualists.</title>
        <authorList>
            <consortium name="DOE Joint Genome Institute"/>
            <consortium name="Mycorrhizal Genomics Consortium"/>
            <person name="Kohler A."/>
            <person name="Kuo A."/>
            <person name="Nagy L.G."/>
            <person name="Floudas D."/>
            <person name="Copeland A."/>
            <person name="Barry K.W."/>
            <person name="Cichocki N."/>
            <person name="Veneault-Fourrey C."/>
            <person name="LaButti K."/>
            <person name="Lindquist E.A."/>
            <person name="Lipzen A."/>
            <person name="Lundell T."/>
            <person name="Morin E."/>
            <person name="Murat C."/>
            <person name="Riley R."/>
            <person name="Ohm R."/>
            <person name="Sun H."/>
            <person name="Tunlid A."/>
            <person name="Henrissat B."/>
            <person name="Grigoriev I.V."/>
            <person name="Hibbett D.S."/>
            <person name="Martin F."/>
        </authorList>
    </citation>
    <scope>NUCLEOTIDE SEQUENCE [LARGE SCALE GENOMIC DNA]</scope>
    <source>
        <strain evidence="4">Zn</strain>
    </source>
</reference>
<feature type="domain" description="DUF7702" evidence="2">
    <location>
        <begin position="3"/>
        <end position="245"/>
    </location>
</feature>
<protein>
    <recommendedName>
        <fullName evidence="2">DUF7702 domain-containing protein</fullName>
    </recommendedName>
</protein>
<feature type="transmembrane region" description="Helical" evidence="1">
    <location>
        <begin position="181"/>
        <end position="202"/>
    </location>
</feature>
<evidence type="ECO:0000259" key="2">
    <source>
        <dbReference type="Pfam" id="PF24800"/>
    </source>
</evidence>
<dbReference type="STRING" id="913774.A0A0C3C9Q2"/>
<organism evidence="3 4">
    <name type="scientific">Oidiodendron maius (strain Zn)</name>
    <dbReference type="NCBI Taxonomy" id="913774"/>
    <lineage>
        <taxon>Eukaryota</taxon>
        <taxon>Fungi</taxon>
        <taxon>Dikarya</taxon>
        <taxon>Ascomycota</taxon>
        <taxon>Pezizomycotina</taxon>
        <taxon>Leotiomycetes</taxon>
        <taxon>Leotiomycetes incertae sedis</taxon>
        <taxon>Myxotrichaceae</taxon>
        <taxon>Oidiodendron</taxon>
    </lineage>
</organism>
<keyword evidence="1" id="KW-1133">Transmembrane helix</keyword>
<dbReference type="InParanoid" id="A0A0C3C9Q2"/>
<feature type="transmembrane region" description="Helical" evidence="1">
    <location>
        <begin position="222"/>
        <end position="243"/>
    </location>
</feature>
<dbReference type="Proteomes" id="UP000054321">
    <property type="component" value="Unassembled WGS sequence"/>
</dbReference>
<name>A0A0C3C9Q2_OIDMZ</name>
<feature type="transmembrane region" description="Helical" evidence="1">
    <location>
        <begin position="68"/>
        <end position="89"/>
    </location>
</feature>
<dbReference type="EMBL" id="KN832886">
    <property type="protein sequence ID" value="KIM95598.1"/>
    <property type="molecule type" value="Genomic_DNA"/>
</dbReference>
<reference evidence="3 4" key="1">
    <citation type="submission" date="2014-04" db="EMBL/GenBank/DDBJ databases">
        <authorList>
            <consortium name="DOE Joint Genome Institute"/>
            <person name="Kuo A."/>
            <person name="Martino E."/>
            <person name="Perotto S."/>
            <person name="Kohler A."/>
            <person name="Nagy L.G."/>
            <person name="Floudas D."/>
            <person name="Copeland A."/>
            <person name="Barry K.W."/>
            <person name="Cichocki N."/>
            <person name="Veneault-Fourrey C."/>
            <person name="LaButti K."/>
            <person name="Lindquist E.A."/>
            <person name="Lipzen A."/>
            <person name="Lundell T."/>
            <person name="Morin E."/>
            <person name="Murat C."/>
            <person name="Sun H."/>
            <person name="Tunlid A."/>
            <person name="Henrissat B."/>
            <person name="Grigoriev I.V."/>
            <person name="Hibbett D.S."/>
            <person name="Martin F."/>
            <person name="Nordberg H.P."/>
            <person name="Cantor M.N."/>
            <person name="Hua S.X."/>
        </authorList>
    </citation>
    <scope>NUCLEOTIDE SEQUENCE [LARGE SCALE GENOMIC DNA]</scope>
    <source>
        <strain evidence="3 4">Zn</strain>
    </source>
</reference>
<feature type="transmembrane region" description="Helical" evidence="1">
    <location>
        <begin position="109"/>
        <end position="129"/>
    </location>
</feature>
<accession>A0A0C3C9Q2</accession>
<dbReference type="AlphaFoldDB" id="A0A0C3C9Q2"/>
<keyword evidence="1" id="KW-0472">Membrane</keyword>
<sequence length="290" mass="31710">MGLSYRDSIAAAEIAFYSPALLVGVYLTAVHPFHTTGWVDIVLFSIIRIVGSAVQLETISHPTLSKLYTIATIMNSIGLAPLLAGSIGLLNRLNENIRKNKSNYIHANLFRVVQIGIILGLIFGVIGGVKSGKSIGQTGMFTVGAFSKAGTALLVAGFAADLILIYFTARHISHVDIYLRRLLFAVLAVTPFLAVRLVYSILATLTTDHDFNFLTGRVTDWLCIAVLQEAAIIVIYMFTGLTLKRPPRNEREVAEIEQPRTIRQVVASVFGMTIIGTLFNASQKLKKYGR</sequence>
<keyword evidence="1" id="KW-0812">Transmembrane</keyword>
<dbReference type="Pfam" id="PF24800">
    <property type="entry name" value="DUF7702"/>
    <property type="match status" value="1"/>
</dbReference>
<dbReference type="PANTHER" id="PTHR42109">
    <property type="entry name" value="UNPLACED GENOMIC SCAFFOLD UM_SCAF_CONTIG_1.265, WHOLE GENOME SHOTGUN SEQUENCE"/>
    <property type="match status" value="1"/>
</dbReference>
<evidence type="ECO:0000256" key="1">
    <source>
        <dbReference type="SAM" id="Phobius"/>
    </source>
</evidence>
<feature type="transmembrane region" description="Helical" evidence="1">
    <location>
        <begin position="149"/>
        <end position="169"/>
    </location>
</feature>
<dbReference type="OrthoDB" id="2560628at2759"/>